<dbReference type="Proteomes" id="UP000053105">
    <property type="component" value="Unassembled WGS sequence"/>
</dbReference>
<dbReference type="EMBL" id="KQ435756">
    <property type="protein sequence ID" value="KOX75908.1"/>
    <property type="molecule type" value="Genomic_DNA"/>
</dbReference>
<gene>
    <name evidence="1" type="ORF">WN51_12338</name>
</gene>
<protein>
    <submittedName>
        <fullName evidence="1">Uncharacterized protein</fullName>
    </submittedName>
</protein>
<keyword evidence="2" id="KW-1185">Reference proteome</keyword>
<evidence type="ECO:0000313" key="2">
    <source>
        <dbReference type="Proteomes" id="UP000053105"/>
    </source>
</evidence>
<dbReference type="AlphaFoldDB" id="A0A0N1ITQ5"/>
<reference evidence="1 2" key="1">
    <citation type="submission" date="2015-07" db="EMBL/GenBank/DDBJ databases">
        <title>The genome of Melipona quadrifasciata.</title>
        <authorList>
            <person name="Pan H."/>
            <person name="Kapheim K."/>
        </authorList>
    </citation>
    <scope>NUCLEOTIDE SEQUENCE [LARGE SCALE GENOMIC DNA]</scope>
    <source>
        <strain evidence="1">0111107301</strain>
        <tissue evidence="1">Whole body</tissue>
    </source>
</reference>
<sequence>MDKCSSCRNICDDSGFSNVNPGSISNNSCICCRKRNNRNYRMWFQNIKFITMGKILKDNRAGCCFTSHSSFSSRVCPSKDKFHDEADGSQNGTLESRWVQSSAIVITDLGDDLG</sequence>
<accession>A0A0N1ITQ5</accession>
<proteinExistence type="predicted"/>
<organism evidence="1 2">
    <name type="scientific">Melipona quadrifasciata</name>
    <dbReference type="NCBI Taxonomy" id="166423"/>
    <lineage>
        <taxon>Eukaryota</taxon>
        <taxon>Metazoa</taxon>
        <taxon>Ecdysozoa</taxon>
        <taxon>Arthropoda</taxon>
        <taxon>Hexapoda</taxon>
        <taxon>Insecta</taxon>
        <taxon>Pterygota</taxon>
        <taxon>Neoptera</taxon>
        <taxon>Endopterygota</taxon>
        <taxon>Hymenoptera</taxon>
        <taxon>Apocrita</taxon>
        <taxon>Aculeata</taxon>
        <taxon>Apoidea</taxon>
        <taxon>Anthophila</taxon>
        <taxon>Apidae</taxon>
        <taxon>Melipona</taxon>
    </lineage>
</organism>
<name>A0A0N1ITQ5_9HYME</name>
<evidence type="ECO:0000313" key="1">
    <source>
        <dbReference type="EMBL" id="KOX75908.1"/>
    </source>
</evidence>